<evidence type="ECO:0000313" key="8">
    <source>
        <dbReference type="EMBL" id="MCG4566028.1"/>
    </source>
</evidence>
<evidence type="ECO:0000313" key="11">
    <source>
        <dbReference type="Proteomes" id="UP001108123"/>
    </source>
</evidence>
<feature type="transmembrane region" description="Helical" evidence="7">
    <location>
        <begin position="248"/>
        <end position="273"/>
    </location>
</feature>
<evidence type="ECO:0000256" key="2">
    <source>
        <dbReference type="ARBA" id="ARBA00022448"/>
    </source>
</evidence>
<feature type="transmembrane region" description="Helical" evidence="7">
    <location>
        <begin position="84"/>
        <end position="114"/>
    </location>
</feature>
<keyword evidence="4 7" id="KW-1133">Transmembrane helix</keyword>
<evidence type="ECO:0000256" key="4">
    <source>
        <dbReference type="ARBA" id="ARBA00022989"/>
    </source>
</evidence>
<evidence type="ECO:0000313" key="10">
    <source>
        <dbReference type="Proteomes" id="UP000462760"/>
    </source>
</evidence>
<dbReference type="SUPFAM" id="SSF161070">
    <property type="entry name" value="SNF-like"/>
    <property type="match status" value="1"/>
</dbReference>
<reference evidence="9 10" key="1">
    <citation type="submission" date="2019-08" db="EMBL/GenBank/DDBJ databases">
        <title>In-depth cultivation of the pig gut microbiome towards novel bacterial diversity and tailored functional studies.</title>
        <authorList>
            <person name="Wylensek D."/>
            <person name="Hitch T.C.A."/>
            <person name="Clavel T."/>
        </authorList>
    </citation>
    <scope>NUCLEOTIDE SEQUENCE [LARGE SCALE GENOMIC DNA]</scope>
    <source>
        <strain evidence="9 10">Med78-601-WT-4W-RMD-3</strain>
    </source>
</reference>
<dbReference type="PANTHER" id="PTHR42948:SF1">
    <property type="entry name" value="TRANSPORTER"/>
    <property type="match status" value="1"/>
</dbReference>
<feature type="transmembrane region" description="Helical" evidence="7">
    <location>
        <begin position="340"/>
        <end position="363"/>
    </location>
</feature>
<accession>A0A844FJT6</accession>
<keyword evidence="6" id="KW-0769">Symport</keyword>
<dbReference type="PRINTS" id="PR00176">
    <property type="entry name" value="NANEUSMPORT"/>
</dbReference>
<dbReference type="PROSITE" id="PS00610">
    <property type="entry name" value="NA_NEUROTRAN_SYMP_1"/>
    <property type="match status" value="1"/>
</dbReference>
<dbReference type="InterPro" id="IPR000175">
    <property type="entry name" value="Na/ntran_symport"/>
</dbReference>
<dbReference type="EMBL" id="VULR01000022">
    <property type="protein sequence ID" value="MSS44344.1"/>
    <property type="molecule type" value="Genomic_DNA"/>
</dbReference>
<dbReference type="AlphaFoldDB" id="A0A844FJT6"/>
<evidence type="ECO:0000256" key="6">
    <source>
        <dbReference type="RuleBase" id="RU003732"/>
    </source>
</evidence>
<dbReference type="EMBL" id="JAKNID010000083">
    <property type="protein sequence ID" value="MCG4566028.1"/>
    <property type="molecule type" value="Genomic_DNA"/>
</dbReference>
<comment type="subcellular location">
    <subcellularLocation>
        <location evidence="1">Membrane</location>
        <topology evidence="1">Multi-pass membrane protein</topology>
    </subcellularLocation>
</comment>
<dbReference type="GO" id="GO:0015293">
    <property type="term" value="F:symporter activity"/>
    <property type="evidence" value="ECO:0007669"/>
    <property type="project" value="UniProtKB-KW"/>
</dbReference>
<feature type="transmembrane region" description="Helical" evidence="7">
    <location>
        <begin position="209"/>
        <end position="236"/>
    </location>
</feature>
<dbReference type="CDD" id="cd10336">
    <property type="entry name" value="SLC6sbd_Tyt1-Like"/>
    <property type="match status" value="1"/>
</dbReference>
<reference evidence="8" key="2">
    <citation type="submission" date="2022-01" db="EMBL/GenBank/DDBJ databases">
        <title>Collection of gut derived symbiotic bacterial strains cultured from healthy donors.</title>
        <authorList>
            <person name="Lin H."/>
            <person name="Kohout C."/>
            <person name="Waligurski E."/>
            <person name="Pamer E.G."/>
        </authorList>
    </citation>
    <scope>NUCLEOTIDE SEQUENCE</scope>
    <source>
        <strain evidence="8">MSK.14.39</strain>
    </source>
</reference>
<gene>
    <name evidence="9" type="ORF">FYJ27_11600</name>
    <name evidence="8" type="ORF">L0P62_11265</name>
</gene>
<protein>
    <recommendedName>
        <fullName evidence="6">Transporter</fullName>
    </recommendedName>
</protein>
<proteinExistence type="inferred from homology"/>
<feature type="transmembrane region" description="Helical" evidence="7">
    <location>
        <begin position="420"/>
        <end position="441"/>
    </location>
</feature>
<dbReference type="NCBIfam" id="NF037979">
    <property type="entry name" value="Na_transp"/>
    <property type="match status" value="1"/>
</dbReference>
<keyword evidence="2 6" id="KW-0813">Transport</keyword>
<dbReference type="InterPro" id="IPR037272">
    <property type="entry name" value="SNS_sf"/>
</dbReference>
<evidence type="ECO:0000256" key="7">
    <source>
        <dbReference type="SAM" id="Phobius"/>
    </source>
</evidence>
<feature type="transmembrane region" description="Helical" evidence="7">
    <location>
        <begin position="375"/>
        <end position="400"/>
    </location>
</feature>
<evidence type="ECO:0000256" key="3">
    <source>
        <dbReference type="ARBA" id="ARBA00022692"/>
    </source>
</evidence>
<feature type="transmembrane region" description="Helical" evidence="7">
    <location>
        <begin position="305"/>
        <end position="328"/>
    </location>
</feature>
<dbReference type="InterPro" id="IPR047218">
    <property type="entry name" value="YocR/YhdH-like"/>
</dbReference>
<keyword evidence="3 6" id="KW-0812">Transmembrane</keyword>
<dbReference type="PANTHER" id="PTHR42948">
    <property type="entry name" value="TRANSPORTER"/>
    <property type="match status" value="1"/>
</dbReference>
<evidence type="ECO:0000256" key="5">
    <source>
        <dbReference type="ARBA" id="ARBA00023136"/>
    </source>
</evidence>
<comment type="caution">
    <text evidence="9">The sequence shown here is derived from an EMBL/GenBank/DDBJ whole genome shotgun (WGS) entry which is preliminary data.</text>
</comment>
<comment type="similarity">
    <text evidence="6">Belongs to the sodium:neurotransmitter symporter (SNF) (TC 2.A.22) family.</text>
</comment>
<keyword evidence="5 7" id="KW-0472">Membrane</keyword>
<dbReference type="PROSITE" id="PS50267">
    <property type="entry name" value="NA_NEUROTRAN_SYMP_3"/>
    <property type="match status" value="1"/>
</dbReference>
<keyword evidence="11" id="KW-1185">Reference proteome</keyword>
<evidence type="ECO:0000313" key="9">
    <source>
        <dbReference type="EMBL" id="MSS44344.1"/>
    </source>
</evidence>
<dbReference type="OrthoDB" id="9762833at2"/>
<evidence type="ECO:0000256" key="1">
    <source>
        <dbReference type="ARBA" id="ARBA00004141"/>
    </source>
</evidence>
<dbReference type="GO" id="GO:0016020">
    <property type="term" value="C:membrane"/>
    <property type="evidence" value="ECO:0007669"/>
    <property type="project" value="UniProtKB-SubCell"/>
</dbReference>
<dbReference type="Pfam" id="PF00209">
    <property type="entry name" value="SNF"/>
    <property type="match status" value="2"/>
</dbReference>
<feature type="transmembrane region" description="Helical" evidence="7">
    <location>
        <begin position="38"/>
        <end position="63"/>
    </location>
</feature>
<name>A0A844FJT6_9FIRM</name>
<feature type="transmembrane region" description="Helical" evidence="7">
    <location>
        <begin position="143"/>
        <end position="160"/>
    </location>
</feature>
<organism evidence="9 10">
    <name type="scientific">Anaerosalibacter bizertensis</name>
    <dbReference type="NCBI Taxonomy" id="932217"/>
    <lineage>
        <taxon>Bacteria</taxon>
        <taxon>Bacillati</taxon>
        <taxon>Bacillota</taxon>
        <taxon>Tissierellia</taxon>
        <taxon>Tissierellales</taxon>
        <taxon>Sporanaerobacteraceae</taxon>
        <taxon>Anaerosalibacter</taxon>
    </lineage>
</organism>
<dbReference type="Proteomes" id="UP000462760">
    <property type="component" value="Unassembled WGS sequence"/>
</dbReference>
<feature type="transmembrane region" description="Helical" evidence="7">
    <location>
        <begin position="172"/>
        <end position="189"/>
    </location>
</feature>
<dbReference type="Proteomes" id="UP001108123">
    <property type="component" value="Unassembled WGS sequence"/>
</dbReference>
<dbReference type="RefSeq" id="WP_154485014.1">
    <property type="nucleotide sequence ID" value="NZ_JAHLOA010000005.1"/>
</dbReference>
<sequence length="448" mass="48983">MKRETFNSKLGVLAAAAGSAIGLGNIWRFPYITGQNGGAAFILVYIICIALIGVVMMMSELALGRKTNSNPIGAFKKLNPKGKWHYTGILAVLTSFIILSFYLMIAGWVFSYFISSLTGQLLHIAPENLSAHFETISSSTFNVLFWNFIVIVVTSYIVISGVQKGIEKYSKILMPILLFTLIALMFRSVTLEGAKDGLDFLFKPDFSKLTTQAILEALGHAFYSLSLGMGIIITYGSYIDKGEELKSLSFQVILADTVIAIMAGIVIFPAVFAYGFEPAAGPALIFITLPAVFQSMPFGGIFETLFFLLVGIAAITSTISLLEVSVSALTEEFDLGRKKAILIISFALFLLSMPSSLSFSSWSGVKIFGLSIFELLDFIASYIFLPIGGILTCIFISWIWGTKNAFNEICGETVNASKSYSIYNFLIKYIAPLAIFIILLYSTGIIKF</sequence>